<proteinExistence type="inferred from homology"/>
<feature type="compositionally biased region" description="Polar residues" evidence="12">
    <location>
        <begin position="191"/>
        <end position="203"/>
    </location>
</feature>
<dbReference type="InterPro" id="IPR019787">
    <property type="entry name" value="Znf_PHD-finger"/>
</dbReference>
<evidence type="ECO:0000256" key="11">
    <source>
        <dbReference type="PROSITE-ProRule" id="PRU00146"/>
    </source>
</evidence>
<comment type="subcellular location">
    <subcellularLocation>
        <location evidence="1">Nucleus</location>
    </subcellularLocation>
</comment>
<dbReference type="Proteomes" id="UP000729357">
    <property type="component" value="Unassembled WGS sequence"/>
</dbReference>
<keyword evidence="7" id="KW-0804">Transcription</keyword>
<evidence type="ECO:0000313" key="14">
    <source>
        <dbReference type="EMBL" id="KAG9986502.1"/>
    </source>
</evidence>
<keyword evidence="8" id="KW-0539">Nucleus</keyword>
<feature type="binding site" evidence="10">
    <location>
        <position position="311"/>
    </location>
    <ligand>
        <name>Zn(2+)</name>
        <dbReference type="ChEBI" id="CHEBI:29105"/>
        <label>1</label>
    </ligand>
</feature>
<feature type="site" description="Histone H3K4me3 binding" evidence="9">
    <location>
        <position position="309"/>
    </location>
</feature>
<organism evidence="14 15">
    <name type="scientific">Aureobasidium melanogenum</name>
    <name type="common">Aureobasidium pullulans var. melanogenum</name>
    <dbReference type="NCBI Taxonomy" id="46634"/>
    <lineage>
        <taxon>Eukaryota</taxon>
        <taxon>Fungi</taxon>
        <taxon>Dikarya</taxon>
        <taxon>Ascomycota</taxon>
        <taxon>Pezizomycotina</taxon>
        <taxon>Dothideomycetes</taxon>
        <taxon>Dothideomycetidae</taxon>
        <taxon>Dothideales</taxon>
        <taxon>Saccotheciaceae</taxon>
        <taxon>Aureobasidium</taxon>
    </lineage>
</organism>
<evidence type="ECO:0000256" key="1">
    <source>
        <dbReference type="ARBA" id="ARBA00004123"/>
    </source>
</evidence>
<feature type="binding site" evidence="10">
    <location>
        <position position="305"/>
    </location>
    <ligand>
        <name>Zn(2+)</name>
        <dbReference type="ChEBI" id="CHEBI:29105"/>
        <label>2</label>
    </ligand>
</feature>
<accession>A0A9P8G0V5</accession>
<reference evidence="14" key="2">
    <citation type="submission" date="2021-08" db="EMBL/GenBank/DDBJ databases">
        <authorList>
            <person name="Gostincar C."/>
            <person name="Sun X."/>
            <person name="Song Z."/>
            <person name="Gunde-Cimerman N."/>
        </authorList>
    </citation>
    <scope>NUCLEOTIDE SEQUENCE</scope>
    <source>
        <strain evidence="14">EXF-9298</strain>
    </source>
</reference>
<dbReference type="InterPro" id="IPR011011">
    <property type="entry name" value="Znf_FYVE_PHD"/>
</dbReference>
<gene>
    <name evidence="14" type="ORF">KCU98_g3991</name>
</gene>
<evidence type="ECO:0000256" key="3">
    <source>
        <dbReference type="ARBA" id="ARBA00022723"/>
    </source>
</evidence>
<feature type="domain" description="PHD-type" evidence="13">
    <location>
        <begin position="281"/>
        <end position="335"/>
    </location>
</feature>
<dbReference type="GO" id="GO:0000785">
    <property type="term" value="C:chromatin"/>
    <property type="evidence" value="ECO:0007669"/>
    <property type="project" value="UniProtKB-ARBA"/>
</dbReference>
<dbReference type="PANTHER" id="PTHR10333">
    <property type="entry name" value="INHIBITOR OF GROWTH PROTEIN"/>
    <property type="match status" value="1"/>
</dbReference>
<evidence type="ECO:0000259" key="13">
    <source>
        <dbReference type="PROSITE" id="PS50016"/>
    </source>
</evidence>
<evidence type="ECO:0000256" key="9">
    <source>
        <dbReference type="PIRSR" id="PIRSR628651-50"/>
    </source>
</evidence>
<keyword evidence="15" id="KW-1185">Reference proteome</keyword>
<evidence type="ECO:0000256" key="5">
    <source>
        <dbReference type="ARBA" id="ARBA00022833"/>
    </source>
</evidence>
<dbReference type="AlphaFoldDB" id="A0A9P8G0V5"/>
<feature type="binding site" evidence="10">
    <location>
        <position position="284"/>
    </location>
    <ligand>
        <name>Zn(2+)</name>
        <dbReference type="ChEBI" id="CHEBI:29105"/>
        <label>1</label>
    </ligand>
</feature>
<keyword evidence="5 10" id="KW-0862">Zinc</keyword>
<feature type="compositionally biased region" description="Polar residues" evidence="12">
    <location>
        <begin position="215"/>
        <end position="232"/>
    </location>
</feature>
<feature type="site" description="Histone H3K4me3 binding" evidence="9">
    <location>
        <position position="294"/>
    </location>
</feature>
<dbReference type="GO" id="GO:0005634">
    <property type="term" value="C:nucleus"/>
    <property type="evidence" value="ECO:0007669"/>
    <property type="project" value="UniProtKB-SubCell"/>
</dbReference>
<feature type="site" description="Histone H3K4me3 binding" evidence="9">
    <location>
        <position position="298"/>
    </location>
</feature>
<reference evidence="14" key="1">
    <citation type="journal article" date="2021" name="J Fungi (Basel)">
        <title>Virulence traits and population genomics of the black yeast Aureobasidium melanogenum.</title>
        <authorList>
            <person name="Cernosa A."/>
            <person name="Sun X."/>
            <person name="Gostincar C."/>
            <person name="Fang C."/>
            <person name="Gunde-Cimerman N."/>
            <person name="Song Z."/>
        </authorList>
    </citation>
    <scope>NUCLEOTIDE SEQUENCE</scope>
    <source>
        <strain evidence="14">EXF-9298</strain>
    </source>
</reference>
<dbReference type="InterPro" id="IPR001965">
    <property type="entry name" value="Znf_PHD"/>
</dbReference>
<feature type="binding site" evidence="10">
    <location>
        <position position="314"/>
    </location>
    <ligand>
        <name>Zn(2+)</name>
        <dbReference type="ChEBI" id="CHEBI:29105"/>
        <label>1</label>
    </ligand>
</feature>
<dbReference type="PANTHER" id="PTHR10333:SF103">
    <property type="entry name" value="INHIBITOR OF GROWTH PROTEIN 3"/>
    <property type="match status" value="1"/>
</dbReference>
<feature type="binding site" evidence="10">
    <location>
        <position position="332"/>
    </location>
    <ligand>
        <name>Zn(2+)</name>
        <dbReference type="ChEBI" id="CHEBI:29105"/>
        <label>2</label>
    </ligand>
</feature>
<feature type="binding site" evidence="10">
    <location>
        <position position="329"/>
    </location>
    <ligand>
        <name>Zn(2+)</name>
        <dbReference type="ChEBI" id="CHEBI:29105"/>
        <label>2</label>
    </ligand>
</feature>
<evidence type="ECO:0000256" key="8">
    <source>
        <dbReference type="ARBA" id="ARBA00023242"/>
    </source>
</evidence>
<dbReference type="PROSITE" id="PS50016">
    <property type="entry name" value="ZF_PHD_2"/>
    <property type="match status" value="1"/>
</dbReference>
<comment type="similarity">
    <text evidence="2">Belongs to the ING family.</text>
</comment>
<keyword evidence="4 11" id="KW-0863">Zinc-finger</keyword>
<evidence type="ECO:0000313" key="15">
    <source>
        <dbReference type="Proteomes" id="UP000729357"/>
    </source>
</evidence>
<feature type="binding site" evidence="10">
    <location>
        <position position="297"/>
    </location>
    <ligand>
        <name>Zn(2+)</name>
        <dbReference type="ChEBI" id="CHEBI:29105"/>
        <label>2</label>
    </ligand>
</feature>
<feature type="site" description="Histone H3K4me3 binding" evidence="9">
    <location>
        <position position="283"/>
    </location>
</feature>
<keyword evidence="6" id="KW-0805">Transcription regulation</keyword>
<keyword evidence="3 10" id="KW-0479">Metal-binding</keyword>
<evidence type="ECO:0000256" key="4">
    <source>
        <dbReference type="ARBA" id="ARBA00022771"/>
    </source>
</evidence>
<feature type="region of interest" description="Disordered" evidence="12">
    <location>
        <begin position="169"/>
        <end position="253"/>
    </location>
</feature>
<feature type="compositionally biased region" description="Polar residues" evidence="12">
    <location>
        <begin position="169"/>
        <end position="179"/>
    </location>
</feature>
<evidence type="ECO:0000256" key="7">
    <source>
        <dbReference type="ARBA" id="ARBA00023163"/>
    </source>
</evidence>
<dbReference type="InterPro" id="IPR013083">
    <property type="entry name" value="Znf_RING/FYVE/PHD"/>
</dbReference>
<evidence type="ECO:0000256" key="6">
    <source>
        <dbReference type="ARBA" id="ARBA00023015"/>
    </source>
</evidence>
<dbReference type="Gene3D" id="3.30.40.10">
    <property type="entry name" value="Zinc/RING finger domain, C3HC4 (zinc finger)"/>
    <property type="match status" value="1"/>
</dbReference>
<feature type="binding site" evidence="10">
    <location>
        <position position="286"/>
    </location>
    <ligand>
        <name>Zn(2+)</name>
        <dbReference type="ChEBI" id="CHEBI:29105"/>
        <label>1</label>
    </ligand>
</feature>
<dbReference type="GO" id="GO:0008270">
    <property type="term" value="F:zinc ion binding"/>
    <property type="evidence" value="ECO:0007669"/>
    <property type="project" value="UniProtKB-KW"/>
</dbReference>
<dbReference type="EMBL" id="JAHFXS010000302">
    <property type="protein sequence ID" value="KAG9986502.1"/>
    <property type="molecule type" value="Genomic_DNA"/>
</dbReference>
<comment type="caution">
    <text evidence="14">The sequence shown here is derived from an EMBL/GenBank/DDBJ whole genome shotgun (WGS) entry which is preliminary data.</text>
</comment>
<name>A0A9P8G0V5_AURME</name>
<evidence type="ECO:0000256" key="12">
    <source>
        <dbReference type="SAM" id="MobiDB-lite"/>
    </source>
</evidence>
<sequence>MAANYITSAEQTMLLVRRIAAHLAVEPNLPAPEDLTRGEVDAWIRALNTGIHSRVIDLLALPVLECLLYMRGRNLGCKTKHLRRAPPEMFRPVVVNPWVREDVVVNREHLPWIPGDRHVDSNDDAEHVVERVERAVIVHRGDDVEADFTIPEGEGTQFESTQFESTQFENTQHDGTQQDANEDGDAVGDTQPETSRLNGTGHQVNKDDDSALPSIEQTAAEQDSPLQNTEQSVVEIDAGPLPETKEVKSTYRTRSKTVAKADVTMQDAPEQDDSSQDGPDRIYCICNDLVGGTMVQCDNYKDSDCKGKWFHLKCAGLPRSPAKNVHWYCMDCRKKLGRGLFTSGVVR</sequence>
<protein>
    <recommendedName>
        <fullName evidence="13">PHD-type domain-containing protein</fullName>
    </recommendedName>
</protein>
<feature type="non-terminal residue" evidence="14">
    <location>
        <position position="347"/>
    </location>
</feature>
<dbReference type="SUPFAM" id="SSF57903">
    <property type="entry name" value="FYVE/PHD zinc finger"/>
    <property type="match status" value="1"/>
</dbReference>
<dbReference type="SMART" id="SM00249">
    <property type="entry name" value="PHD"/>
    <property type="match status" value="1"/>
</dbReference>
<evidence type="ECO:0000256" key="2">
    <source>
        <dbReference type="ARBA" id="ARBA00010210"/>
    </source>
</evidence>
<evidence type="ECO:0000256" key="10">
    <source>
        <dbReference type="PIRSR" id="PIRSR628651-51"/>
    </source>
</evidence>
<dbReference type="InterPro" id="IPR028651">
    <property type="entry name" value="ING_fam"/>
</dbReference>